<dbReference type="Proteomes" id="UP000003195">
    <property type="component" value="Unassembled WGS sequence"/>
</dbReference>
<dbReference type="AlphaFoldDB" id="E2ZCP1"/>
<keyword evidence="2" id="KW-1185">Reference proteome</keyword>
<dbReference type="Pfam" id="PF05991">
    <property type="entry name" value="NYN_YacP"/>
    <property type="match status" value="1"/>
</dbReference>
<protein>
    <recommendedName>
        <fullName evidence="3">YacP-like NYN domain protein</fullName>
    </recommendedName>
</protein>
<evidence type="ECO:0000313" key="2">
    <source>
        <dbReference type="Proteomes" id="UP000003195"/>
    </source>
</evidence>
<comment type="caution">
    <text evidence="1">The sequence shown here is derived from an EMBL/GenBank/DDBJ whole genome shotgun (WGS) entry which is preliminary data.</text>
</comment>
<dbReference type="InterPro" id="IPR010298">
    <property type="entry name" value="YacP-like"/>
</dbReference>
<organism evidence="1 2">
    <name type="scientific">Megasphaera micronuciformis F0359</name>
    <dbReference type="NCBI Taxonomy" id="706434"/>
    <lineage>
        <taxon>Bacteria</taxon>
        <taxon>Bacillati</taxon>
        <taxon>Bacillota</taxon>
        <taxon>Negativicutes</taxon>
        <taxon>Veillonellales</taxon>
        <taxon>Veillonellaceae</taxon>
        <taxon>Megasphaera</taxon>
    </lineage>
</organism>
<gene>
    <name evidence="1" type="ORF">HMPREF9429_00993</name>
</gene>
<evidence type="ECO:0000313" key="1">
    <source>
        <dbReference type="EMBL" id="EFQ03812.1"/>
    </source>
</evidence>
<dbReference type="CDD" id="cd10912">
    <property type="entry name" value="PIN_YacP-like"/>
    <property type="match status" value="1"/>
</dbReference>
<dbReference type="OrthoDB" id="9792160at2"/>
<name>E2ZCP1_9FIRM</name>
<accession>E2ZCP1</accession>
<proteinExistence type="predicted"/>
<dbReference type="HOGENOM" id="CLU_101326_1_0_9"/>
<dbReference type="RefSeq" id="WP_006942063.1">
    <property type="nucleotide sequence ID" value="NZ_GL538208.1"/>
</dbReference>
<dbReference type="STRING" id="706434.HMPREF9429_00993"/>
<dbReference type="eggNOG" id="COG3688">
    <property type="taxonomic scope" value="Bacteria"/>
</dbReference>
<dbReference type="PANTHER" id="PTHR34547:SF1">
    <property type="entry name" value="YACP-LIKE NYN DOMAIN PROTEIN"/>
    <property type="match status" value="1"/>
</dbReference>
<dbReference type="PANTHER" id="PTHR34547">
    <property type="entry name" value="YACP-LIKE NYN DOMAIN PROTEIN"/>
    <property type="match status" value="1"/>
</dbReference>
<sequence>MKDLYIIDGYNIIFAWKDLQALADESLEHARQRLIDTIAGYGKIKGVEAVIVFDAMYTDEGAKEESVGKDCRIVFTDKDETADSRIERLVYEHRRERRSLFVATSDGTEQQQILGSGAYRVSARELAEDVARMKHEEKQYVHGEVHLTGVRNEVVHRVKNTDVWEKLEKIRRSK</sequence>
<evidence type="ECO:0008006" key="3">
    <source>
        <dbReference type="Google" id="ProtNLM"/>
    </source>
</evidence>
<dbReference type="EMBL" id="AECS01000037">
    <property type="protein sequence ID" value="EFQ03812.1"/>
    <property type="molecule type" value="Genomic_DNA"/>
</dbReference>
<reference evidence="1 2" key="1">
    <citation type="submission" date="2010-08" db="EMBL/GenBank/DDBJ databases">
        <authorList>
            <person name="Weinstock G."/>
            <person name="Sodergren E."/>
            <person name="Clifton S."/>
            <person name="Fulton L."/>
            <person name="Fulton B."/>
            <person name="Courtney L."/>
            <person name="Fronick C."/>
            <person name="Harrison M."/>
            <person name="Strong C."/>
            <person name="Farmer C."/>
            <person name="Delahaunty K."/>
            <person name="Markovic C."/>
            <person name="Hall O."/>
            <person name="Minx P."/>
            <person name="Tomlinson C."/>
            <person name="Mitreva M."/>
            <person name="Hou S."/>
            <person name="Chen J."/>
            <person name="Wollam A."/>
            <person name="Pepin K.H."/>
            <person name="Johnson M."/>
            <person name="Bhonagiri V."/>
            <person name="Zhang X."/>
            <person name="Suruliraj S."/>
            <person name="Warren W."/>
            <person name="Chinwalla A."/>
            <person name="Mardis E.R."/>
            <person name="Wilson R.K."/>
        </authorList>
    </citation>
    <scope>NUCLEOTIDE SEQUENCE [LARGE SCALE GENOMIC DNA]</scope>
    <source>
        <strain evidence="1 2">F0359</strain>
    </source>
</reference>